<dbReference type="Proteomes" id="UP000048926">
    <property type="component" value="Unassembled WGS sequence"/>
</dbReference>
<proteinExistence type="predicted"/>
<accession>A0A0M6Y6F6</accession>
<organism evidence="1 2">
    <name type="scientific">Roseibium aggregatum</name>
    <dbReference type="NCBI Taxonomy" id="187304"/>
    <lineage>
        <taxon>Bacteria</taxon>
        <taxon>Pseudomonadati</taxon>
        <taxon>Pseudomonadota</taxon>
        <taxon>Alphaproteobacteria</taxon>
        <taxon>Hyphomicrobiales</taxon>
        <taxon>Stappiaceae</taxon>
        <taxon>Roseibium</taxon>
    </lineage>
</organism>
<evidence type="ECO:0000313" key="1">
    <source>
        <dbReference type="EMBL" id="CTQ45686.1"/>
    </source>
</evidence>
<dbReference type="AlphaFoldDB" id="A0A0M6Y6F6"/>
<keyword evidence="2" id="KW-1185">Reference proteome</keyword>
<evidence type="ECO:0000313" key="2">
    <source>
        <dbReference type="Proteomes" id="UP000048926"/>
    </source>
</evidence>
<gene>
    <name evidence="1" type="ORF">LAL4801_04141</name>
</gene>
<dbReference type="OrthoDB" id="8481811at2"/>
<dbReference type="RefSeq" id="WP_055658845.1">
    <property type="nucleotide sequence ID" value="NZ_CXST01000002.1"/>
</dbReference>
<protein>
    <submittedName>
        <fullName evidence="1">Uncharacterized protein</fullName>
    </submittedName>
</protein>
<reference evidence="2" key="1">
    <citation type="submission" date="2015-07" db="EMBL/GenBank/DDBJ databases">
        <authorList>
            <person name="Rodrigo-Torres Lidia"/>
            <person name="Arahal R.David."/>
        </authorList>
    </citation>
    <scope>NUCLEOTIDE SEQUENCE [LARGE SCALE GENOMIC DNA]</scope>
    <source>
        <strain evidence="2">CECT 4801</strain>
    </source>
</reference>
<name>A0A0M6Y6F6_9HYPH</name>
<sequence length="119" mass="13366">MTLESLPSQIVVGYQTVGVYVDEMIPASNVAAYSAAHSRIHIDSSAHHTNEDIVNSVIHEVLHACFYTSNLSRLDPGEHEEMTVTMLANSLTQVFRDNPDFLDWVRFSIEKTNCSQKQN</sequence>
<dbReference type="EMBL" id="CXST01000002">
    <property type="protein sequence ID" value="CTQ45686.1"/>
    <property type="molecule type" value="Genomic_DNA"/>
</dbReference>